<gene>
    <name evidence="1" type="ORF">MRATA1EN1_LOCUS21364</name>
</gene>
<keyword evidence="2" id="KW-1185">Reference proteome</keyword>
<evidence type="ECO:0000313" key="1">
    <source>
        <dbReference type="EMBL" id="CAI9172402.1"/>
    </source>
</evidence>
<evidence type="ECO:0000313" key="2">
    <source>
        <dbReference type="Proteomes" id="UP001176941"/>
    </source>
</evidence>
<dbReference type="EMBL" id="OX459968">
    <property type="protein sequence ID" value="CAI9172402.1"/>
    <property type="molecule type" value="Genomic_DNA"/>
</dbReference>
<protein>
    <submittedName>
        <fullName evidence="1">Uncharacterized protein</fullName>
    </submittedName>
</protein>
<reference evidence="1" key="1">
    <citation type="submission" date="2023-04" db="EMBL/GenBank/DDBJ databases">
        <authorList>
            <consortium name="ELIXIR-Norway"/>
        </authorList>
    </citation>
    <scope>NUCLEOTIDE SEQUENCE [LARGE SCALE GENOMIC DNA]</scope>
</reference>
<dbReference type="Proteomes" id="UP001176941">
    <property type="component" value="Chromosome 32"/>
</dbReference>
<sequence>MFYCLEYSKIYVHACSCMCMHVPMCAHTYTCTYVCVHTCTHTYPHARTCEDLWALACACAHMHLCACPSVAAYKCGMCANNTPMYTHVHMCVCTCVCTHVHTYPHVSICGLTCVHVQLVFFCPCVAVYVCDVCACTAVYMPLWGCAQVHTHACTCVGNVLWFPAGQRLPRRGVQEGTKASFSSFVHLLLGLWPRSGHWSWAPQVLTTTPPILCPLVGLGGQDCLLTSHKDTLKPHCWVAWERLVRDPGAGAEGGPHPGPGLGVCRVVPSTLKQGAELGVDPGSSDRASPVLLLVC</sequence>
<name>A0ABN8ZER4_RANTA</name>
<accession>A0ABN8ZER4</accession>
<dbReference type="PANTHER" id="PTHR45134">
    <property type="entry name" value="OS08G0543275 PROTEIN"/>
    <property type="match status" value="1"/>
</dbReference>
<proteinExistence type="predicted"/>
<organism evidence="1 2">
    <name type="scientific">Rangifer tarandus platyrhynchus</name>
    <name type="common">Svalbard reindeer</name>
    <dbReference type="NCBI Taxonomy" id="3082113"/>
    <lineage>
        <taxon>Eukaryota</taxon>
        <taxon>Metazoa</taxon>
        <taxon>Chordata</taxon>
        <taxon>Craniata</taxon>
        <taxon>Vertebrata</taxon>
        <taxon>Euteleostomi</taxon>
        <taxon>Mammalia</taxon>
        <taxon>Eutheria</taxon>
        <taxon>Laurasiatheria</taxon>
        <taxon>Artiodactyla</taxon>
        <taxon>Ruminantia</taxon>
        <taxon>Pecora</taxon>
        <taxon>Cervidae</taxon>
        <taxon>Odocoileinae</taxon>
        <taxon>Rangifer</taxon>
    </lineage>
</organism>
<dbReference type="PANTHER" id="PTHR45134:SF22">
    <property type="entry name" value="G-PROTEIN COUPLED RECEPTORS FAMILY 1 PROFILE DOMAIN-CONTAINING PROTEIN"/>
    <property type="match status" value="1"/>
</dbReference>